<proteinExistence type="predicted"/>
<evidence type="ECO:0000313" key="1">
    <source>
        <dbReference type="EMBL" id="MCZ8535002.1"/>
    </source>
</evidence>
<feature type="non-terminal residue" evidence="1">
    <location>
        <position position="108"/>
    </location>
</feature>
<keyword evidence="2" id="KW-1185">Reference proteome</keyword>
<dbReference type="RefSeq" id="WP_269923037.1">
    <property type="nucleotide sequence ID" value="NZ_JAMKBI010000014.1"/>
</dbReference>
<accession>A0A9X3LC03</accession>
<dbReference type="AlphaFoldDB" id="A0A9X3LC03"/>
<comment type="caution">
    <text evidence="1">The sequence shown here is derived from an EMBL/GenBank/DDBJ whole genome shotgun (WGS) entry which is preliminary data.</text>
</comment>
<sequence length="108" mass="12875">MESNLIKLSSFFYNKQNISVTKNKLKLFIKEGYLKIYQINNEIYFDRDKIIEILHVENDLSDNYLSTENFLQTICRASSTTTYRKKLIEILSKCNLVYKIKTVNYRNS</sequence>
<reference evidence="1" key="1">
    <citation type="submission" date="2022-05" db="EMBL/GenBank/DDBJ databases">
        <authorList>
            <person name="Colautti A."/>
            <person name="Iacumin L."/>
        </authorList>
    </citation>
    <scope>NUCLEOTIDE SEQUENCE</scope>
    <source>
        <strain evidence="1">DSM 30747</strain>
    </source>
</reference>
<name>A0A9X3LC03_9BACI</name>
<evidence type="ECO:0000313" key="2">
    <source>
        <dbReference type="Proteomes" id="UP001152172"/>
    </source>
</evidence>
<dbReference type="EMBL" id="JAMKBI010000014">
    <property type="protein sequence ID" value="MCZ8535002.1"/>
    <property type="molecule type" value="Genomic_DNA"/>
</dbReference>
<gene>
    <name evidence="1" type="ORF">M9R61_16985</name>
</gene>
<dbReference type="Proteomes" id="UP001152172">
    <property type="component" value="Unassembled WGS sequence"/>
</dbReference>
<protein>
    <submittedName>
        <fullName evidence="1">Uncharacterized protein</fullName>
    </submittedName>
</protein>
<organism evidence="1 2">
    <name type="scientific">Psychrobacillus psychrodurans</name>
    <dbReference type="NCBI Taxonomy" id="126157"/>
    <lineage>
        <taxon>Bacteria</taxon>
        <taxon>Bacillati</taxon>
        <taxon>Bacillota</taxon>
        <taxon>Bacilli</taxon>
        <taxon>Bacillales</taxon>
        <taxon>Bacillaceae</taxon>
        <taxon>Psychrobacillus</taxon>
    </lineage>
</organism>